<organism evidence="10 11">
    <name type="scientific">Candidatus Blochmannia ocreatus</name>
    <name type="common">nom. nud.</name>
    <dbReference type="NCBI Taxonomy" id="251538"/>
    <lineage>
        <taxon>Bacteria</taxon>
        <taxon>Pseudomonadati</taxon>
        <taxon>Pseudomonadota</taxon>
        <taxon>Gammaproteobacteria</taxon>
        <taxon>Enterobacterales</taxon>
        <taxon>Enterobacteriaceae</taxon>
        <taxon>ant endosymbionts</taxon>
        <taxon>Candidatus Blochmanniella</taxon>
    </lineage>
</organism>
<dbReference type="InterPro" id="IPR002312">
    <property type="entry name" value="Asp/Asn-tRNA-synth_IIb"/>
</dbReference>
<feature type="binding site" evidence="8">
    <location>
        <begin position="540"/>
        <end position="543"/>
    </location>
    <ligand>
        <name>ATP</name>
        <dbReference type="ChEBI" id="CHEBI:30616"/>
    </ligand>
</feature>
<evidence type="ECO:0000256" key="8">
    <source>
        <dbReference type="HAMAP-Rule" id="MF_00044"/>
    </source>
</evidence>
<dbReference type="InterPro" id="IPR004364">
    <property type="entry name" value="Aa-tRNA-synt_II"/>
</dbReference>
<comment type="similarity">
    <text evidence="1 8">Belongs to the class-II aminoacyl-tRNA synthetase family. Type 1 subfamily.</text>
</comment>
<dbReference type="SUPFAM" id="SSF50249">
    <property type="entry name" value="Nucleic acid-binding proteins"/>
    <property type="match status" value="1"/>
</dbReference>
<dbReference type="InterPro" id="IPR012340">
    <property type="entry name" value="NA-bd_OB-fold"/>
</dbReference>
<keyword evidence="6 8" id="KW-0648">Protein biosynthesis</keyword>
<reference evidence="10" key="1">
    <citation type="submission" date="2022-05" db="EMBL/GenBank/DDBJ databases">
        <title>Impact of host demography and evolutionary history on endosymbiont molecular evolution: a test in carpenter ants (Genus Camponotus) and their Blochmannia endosymbionts.</title>
        <authorList>
            <person name="Manthey J.D."/>
            <person name="Giron J.C."/>
            <person name="Hruska J.P."/>
        </authorList>
    </citation>
    <scope>NUCLEOTIDE SEQUENCE</scope>
    <source>
        <strain evidence="10">C-006</strain>
    </source>
</reference>
<dbReference type="PROSITE" id="PS50862">
    <property type="entry name" value="AA_TRNA_LIGASE_II"/>
    <property type="match status" value="1"/>
</dbReference>
<dbReference type="CDD" id="cd00777">
    <property type="entry name" value="AspRS_core"/>
    <property type="match status" value="1"/>
</dbReference>
<dbReference type="PRINTS" id="PR01042">
    <property type="entry name" value="TRNASYNTHASP"/>
</dbReference>
<dbReference type="Gene3D" id="2.40.50.140">
    <property type="entry name" value="Nucleic acid-binding proteins"/>
    <property type="match status" value="1"/>
</dbReference>
<evidence type="ECO:0000259" key="9">
    <source>
        <dbReference type="PROSITE" id="PS50862"/>
    </source>
</evidence>
<dbReference type="Proteomes" id="UP001056834">
    <property type="component" value="Chromosome"/>
</dbReference>
<dbReference type="HAMAP" id="MF_00044">
    <property type="entry name" value="Asp_tRNA_synth_type1"/>
    <property type="match status" value="1"/>
</dbReference>
<feature type="binding site" evidence="8">
    <location>
        <begin position="218"/>
        <end position="220"/>
    </location>
    <ligand>
        <name>ATP</name>
        <dbReference type="ChEBI" id="CHEBI:30616"/>
    </ligand>
</feature>
<evidence type="ECO:0000313" key="10">
    <source>
        <dbReference type="EMBL" id="URJ24951.1"/>
    </source>
</evidence>
<dbReference type="InterPro" id="IPR004365">
    <property type="entry name" value="NA-bd_OB_tRNA"/>
</dbReference>
<keyword evidence="2 8" id="KW-0963">Cytoplasm</keyword>
<dbReference type="RefSeq" id="WP_250223082.1">
    <property type="nucleotide sequence ID" value="NZ_CP097762.1"/>
</dbReference>
<dbReference type="EMBL" id="CP097762">
    <property type="protein sequence ID" value="URJ24951.1"/>
    <property type="molecule type" value="Genomic_DNA"/>
</dbReference>
<sequence length="575" mass="66120">MRTAYCGQLNISHKGLKVVLCGWVNRYRNFGKLIFVDLRDREGYVQVCFDIMQYKEMYESAVILKPEFCIKVIGIVKERPKNQINYDISTGEIEIAAESVFILNSSDPLPLNINQKNFEENRLKYRYLDLRSTSMLSRIKIRSRVISIVHNFMELEGFLNIETPILTKGTPEGSRNYIVPSRLHAGKNYALPQSPQVFKQLLMIAGFDRYYQIAKCFRDEDLRAGRQPEFTQIDVETSFMEASKIRFLMEMLIRVIWKKILNVELDKFSQFTYAEVMRRFGSSAPDLRNPVEIFDITHLCQSMLRGNLLSPDINNRNIQIVAIKITNGINLSKIQFNRCISYLETCNLQKLIWLKIDVVGEKIVKEMKKLINGFMTVSEIDFLLQQIIIRNNDLLFFGISHNKNNKFDISLLDSLRNQLGDNLSLVKRNIWAPLWIVDFPMFKKNDDNKLVSMHHMFTAPKNCDVRELLSNPLLATSEAYDMVINGCEVGSGSMRINLFDMQEAVFNILGISLQQQRKKFGYLIEALKYGAPPHAGLALGLDRLVMLLTGSKNIRDVIAFPKTTAGTDIMVDAPD</sequence>
<comment type="catalytic activity">
    <reaction evidence="8">
        <text>tRNA(Asp) + L-aspartate + ATP = L-aspartyl-tRNA(Asp) + AMP + diphosphate</text>
        <dbReference type="Rhea" id="RHEA:19649"/>
        <dbReference type="Rhea" id="RHEA-COMP:9660"/>
        <dbReference type="Rhea" id="RHEA-COMP:9678"/>
        <dbReference type="ChEBI" id="CHEBI:29991"/>
        <dbReference type="ChEBI" id="CHEBI:30616"/>
        <dbReference type="ChEBI" id="CHEBI:33019"/>
        <dbReference type="ChEBI" id="CHEBI:78442"/>
        <dbReference type="ChEBI" id="CHEBI:78516"/>
        <dbReference type="ChEBI" id="CHEBI:456215"/>
        <dbReference type="EC" id="6.1.1.12"/>
    </reaction>
</comment>
<evidence type="ECO:0000256" key="3">
    <source>
        <dbReference type="ARBA" id="ARBA00022598"/>
    </source>
</evidence>
<dbReference type="Pfam" id="PF00152">
    <property type="entry name" value="tRNA-synt_2"/>
    <property type="match status" value="1"/>
</dbReference>
<dbReference type="InterPro" id="IPR006195">
    <property type="entry name" value="aa-tRNA-synth_II"/>
</dbReference>
<dbReference type="PANTHER" id="PTHR22594">
    <property type="entry name" value="ASPARTYL/LYSYL-TRNA SYNTHETASE"/>
    <property type="match status" value="1"/>
</dbReference>
<evidence type="ECO:0000256" key="1">
    <source>
        <dbReference type="ARBA" id="ARBA00006303"/>
    </source>
</evidence>
<feature type="region of interest" description="Aspartate" evidence="8">
    <location>
        <begin position="196"/>
        <end position="199"/>
    </location>
</feature>
<keyword evidence="4 8" id="KW-0547">Nucleotide-binding</keyword>
<dbReference type="GO" id="GO:0004815">
    <property type="term" value="F:aspartate-tRNA ligase activity"/>
    <property type="evidence" value="ECO:0007669"/>
    <property type="project" value="UniProtKB-EC"/>
</dbReference>
<comment type="subunit">
    <text evidence="8">Homodimer.</text>
</comment>
<comment type="subcellular location">
    <subcellularLocation>
        <location evidence="8">Cytoplasm</location>
    </subcellularLocation>
</comment>
<dbReference type="NCBIfam" id="TIGR00459">
    <property type="entry name" value="aspS_bact"/>
    <property type="match status" value="1"/>
</dbReference>
<evidence type="ECO:0000256" key="5">
    <source>
        <dbReference type="ARBA" id="ARBA00022840"/>
    </source>
</evidence>
<evidence type="ECO:0000256" key="6">
    <source>
        <dbReference type="ARBA" id="ARBA00022917"/>
    </source>
</evidence>
<feature type="binding site" evidence="8">
    <location>
        <position position="488"/>
    </location>
    <ligand>
        <name>ATP</name>
        <dbReference type="ChEBI" id="CHEBI:30616"/>
    </ligand>
</feature>
<dbReference type="Gene3D" id="3.30.1360.30">
    <property type="entry name" value="GAD-like domain"/>
    <property type="match status" value="1"/>
</dbReference>
<dbReference type="InterPro" id="IPR047089">
    <property type="entry name" value="Asp-tRNA-ligase_1_N"/>
</dbReference>
<dbReference type="SUPFAM" id="SSF55681">
    <property type="entry name" value="Class II aaRS and biotin synthetases"/>
    <property type="match status" value="1"/>
</dbReference>
<dbReference type="Pfam" id="PF01336">
    <property type="entry name" value="tRNA_anti-codon"/>
    <property type="match status" value="1"/>
</dbReference>
<dbReference type="PANTHER" id="PTHR22594:SF5">
    <property type="entry name" value="ASPARTATE--TRNA LIGASE, MITOCHONDRIAL"/>
    <property type="match status" value="1"/>
</dbReference>
<dbReference type="SUPFAM" id="SSF55261">
    <property type="entry name" value="GAD domain-like"/>
    <property type="match status" value="1"/>
</dbReference>
<feature type="binding site" evidence="8">
    <location>
        <position position="172"/>
    </location>
    <ligand>
        <name>L-aspartate</name>
        <dbReference type="ChEBI" id="CHEBI:29991"/>
    </ligand>
</feature>
<feature type="domain" description="Aminoacyl-transfer RNA synthetases class-II family profile" evidence="9">
    <location>
        <begin position="139"/>
        <end position="561"/>
    </location>
</feature>
<proteinExistence type="inferred from homology"/>
<dbReference type="Gene3D" id="3.30.930.10">
    <property type="entry name" value="Bira Bifunctional Protein, Domain 2"/>
    <property type="match status" value="1"/>
</dbReference>
<gene>
    <name evidence="8 10" type="primary">aspS</name>
    <name evidence="10" type="ORF">M9405_02190</name>
</gene>
<feature type="binding site" evidence="8">
    <location>
        <position position="495"/>
    </location>
    <ligand>
        <name>L-aspartate</name>
        <dbReference type="ChEBI" id="CHEBI:29991"/>
    </ligand>
</feature>
<keyword evidence="7 8" id="KW-0030">Aminoacyl-tRNA synthetase</keyword>
<feature type="binding site" evidence="8">
    <location>
        <position position="218"/>
    </location>
    <ligand>
        <name>L-aspartate</name>
        <dbReference type="ChEBI" id="CHEBI:29991"/>
    </ligand>
</feature>
<feature type="binding site" evidence="8">
    <location>
        <position position="227"/>
    </location>
    <ligand>
        <name>ATP</name>
        <dbReference type="ChEBI" id="CHEBI:30616"/>
    </ligand>
</feature>
<keyword evidence="11" id="KW-1185">Reference proteome</keyword>
<accession>A0ABY4SSI1</accession>
<name>A0ABY4SSI1_9ENTR</name>
<keyword evidence="3 8" id="KW-0436">Ligase</keyword>
<feature type="binding site" evidence="8">
    <location>
        <position position="454"/>
    </location>
    <ligand>
        <name>L-aspartate</name>
        <dbReference type="ChEBI" id="CHEBI:29991"/>
    </ligand>
</feature>
<evidence type="ECO:0000313" key="11">
    <source>
        <dbReference type="Proteomes" id="UP001056834"/>
    </source>
</evidence>
<dbReference type="EC" id="6.1.1.12" evidence="8"/>
<evidence type="ECO:0000256" key="4">
    <source>
        <dbReference type="ARBA" id="ARBA00022741"/>
    </source>
</evidence>
<dbReference type="InterPro" id="IPR045864">
    <property type="entry name" value="aa-tRNA-synth_II/BPL/LPL"/>
</dbReference>
<dbReference type="NCBIfam" id="NF001750">
    <property type="entry name" value="PRK00476.1"/>
    <property type="match status" value="1"/>
</dbReference>
<keyword evidence="5 8" id="KW-0067">ATP-binding</keyword>
<comment type="function">
    <text evidence="8">Catalyzes the attachment of L-aspartate to tRNA(Asp) in a two-step reaction: L-aspartate is first activated by ATP to form Asp-AMP and then transferred to the acceptor end of tRNA(Asp).</text>
</comment>
<dbReference type="InterPro" id="IPR047090">
    <property type="entry name" value="AspRS_core"/>
</dbReference>
<evidence type="ECO:0000256" key="2">
    <source>
        <dbReference type="ARBA" id="ARBA00022490"/>
    </source>
</evidence>
<dbReference type="InterPro" id="IPR004115">
    <property type="entry name" value="GAD-like_sf"/>
</dbReference>
<dbReference type="InterPro" id="IPR004524">
    <property type="entry name" value="Asp-tRNA-ligase_1"/>
</dbReference>
<dbReference type="CDD" id="cd04317">
    <property type="entry name" value="EcAspRS_like_N"/>
    <property type="match status" value="1"/>
</dbReference>
<evidence type="ECO:0000256" key="7">
    <source>
        <dbReference type="ARBA" id="ARBA00023146"/>
    </source>
</evidence>
<comment type="caution">
    <text evidence="8">Lacks conserved residue(s) required for the propagation of feature annotation.</text>
</comment>
<protein>
    <recommendedName>
        <fullName evidence="8">Aspartate--tRNA ligase</fullName>
        <ecNumber evidence="8">6.1.1.12</ecNumber>
    </recommendedName>
    <alternativeName>
        <fullName evidence="8">Aspartyl-tRNA synthetase</fullName>
        <shortName evidence="8">AspRS</shortName>
    </alternativeName>
</protein>